<comment type="catalytic activity">
    <reaction evidence="1 10">
        <text>UDP-alpha-D-glucose = UDP-alpha-D-galactose</text>
        <dbReference type="Rhea" id="RHEA:22168"/>
        <dbReference type="ChEBI" id="CHEBI:58885"/>
        <dbReference type="ChEBI" id="CHEBI:66914"/>
        <dbReference type="EC" id="5.1.3.2"/>
    </reaction>
</comment>
<evidence type="ECO:0000256" key="8">
    <source>
        <dbReference type="ARBA" id="ARBA00023235"/>
    </source>
</evidence>
<dbReference type="Gene3D" id="3.90.25.10">
    <property type="entry name" value="UDP-galactose 4-epimerase, domain 1"/>
    <property type="match status" value="1"/>
</dbReference>
<evidence type="ECO:0000313" key="12">
    <source>
        <dbReference type="EMBL" id="NYI03967.1"/>
    </source>
</evidence>
<dbReference type="SUPFAM" id="SSF51735">
    <property type="entry name" value="NAD(P)-binding Rossmann-fold domains"/>
    <property type="match status" value="1"/>
</dbReference>
<dbReference type="EMBL" id="JACBZD010000001">
    <property type="protein sequence ID" value="NYI03967.1"/>
    <property type="molecule type" value="Genomic_DNA"/>
</dbReference>
<dbReference type="Gene3D" id="3.40.50.720">
    <property type="entry name" value="NAD(P)-binding Rossmann-like Domain"/>
    <property type="match status" value="1"/>
</dbReference>
<name>A0A852ZR46_9ACTN</name>
<dbReference type="PANTHER" id="PTHR43725:SF53">
    <property type="entry name" value="UDP-ARABINOSE 4-EPIMERASE 1"/>
    <property type="match status" value="1"/>
</dbReference>
<keyword evidence="13" id="KW-1185">Reference proteome</keyword>
<dbReference type="UniPathway" id="UPA00214"/>
<dbReference type="AlphaFoldDB" id="A0A852ZR46"/>
<evidence type="ECO:0000259" key="11">
    <source>
        <dbReference type="Pfam" id="PF01370"/>
    </source>
</evidence>
<gene>
    <name evidence="12" type="ORF">FHU37_000910</name>
</gene>
<reference evidence="12 13" key="1">
    <citation type="submission" date="2020-07" db="EMBL/GenBank/DDBJ databases">
        <title>Sequencing the genomes of 1000 actinobacteria strains.</title>
        <authorList>
            <person name="Klenk H.-P."/>
        </authorList>
    </citation>
    <scope>NUCLEOTIDE SEQUENCE [LARGE SCALE GENOMIC DNA]</scope>
    <source>
        <strain evidence="12 13">DSM 42178</strain>
    </source>
</reference>
<organism evidence="12 13">
    <name type="scientific">Allostreptomyces psammosilenae</name>
    <dbReference type="NCBI Taxonomy" id="1892865"/>
    <lineage>
        <taxon>Bacteria</taxon>
        <taxon>Bacillati</taxon>
        <taxon>Actinomycetota</taxon>
        <taxon>Actinomycetes</taxon>
        <taxon>Kitasatosporales</taxon>
        <taxon>Streptomycetaceae</taxon>
        <taxon>Allostreptomyces</taxon>
    </lineage>
</organism>
<evidence type="ECO:0000256" key="1">
    <source>
        <dbReference type="ARBA" id="ARBA00000083"/>
    </source>
</evidence>
<dbReference type="InterPro" id="IPR036291">
    <property type="entry name" value="NAD(P)-bd_dom_sf"/>
</dbReference>
<comment type="cofactor">
    <cofactor evidence="2 10">
        <name>NAD(+)</name>
        <dbReference type="ChEBI" id="CHEBI:57540"/>
    </cofactor>
</comment>
<dbReference type="RefSeq" id="WP_179812940.1">
    <property type="nucleotide sequence ID" value="NZ_JACBZD010000001.1"/>
</dbReference>
<evidence type="ECO:0000313" key="13">
    <source>
        <dbReference type="Proteomes" id="UP000567795"/>
    </source>
</evidence>
<dbReference type="GO" id="GO:0003978">
    <property type="term" value="F:UDP-glucose 4-epimerase activity"/>
    <property type="evidence" value="ECO:0007669"/>
    <property type="project" value="UniProtKB-UniRule"/>
</dbReference>
<dbReference type="EC" id="5.1.3.2" evidence="5 10"/>
<evidence type="ECO:0000256" key="2">
    <source>
        <dbReference type="ARBA" id="ARBA00001911"/>
    </source>
</evidence>
<accession>A0A852ZR46</accession>
<comment type="subunit">
    <text evidence="10">Homodimer.</text>
</comment>
<dbReference type="InterPro" id="IPR005886">
    <property type="entry name" value="UDP_G4E"/>
</dbReference>
<comment type="caution">
    <text evidence="12">The sequence shown here is derived from an EMBL/GenBank/DDBJ whole genome shotgun (WGS) entry which is preliminary data.</text>
</comment>
<comment type="pathway">
    <text evidence="3 10">Carbohydrate metabolism; galactose metabolism.</text>
</comment>
<dbReference type="Proteomes" id="UP000567795">
    <property type="component" value="Unassembled WGS sequence"/>
</dbReference>
<keyword evidence="7 10" id="KW-0520">NAD</keyword>
<evidence type="ECO:0000256" key="10">
    <source>
        <dbReference type="RuleBase" id="RU366046"/>
    </source>
</evidence>
<dbReference type="Pfam" id="PF01370">
    <property type="entry name" value="Epimerase"/>
    <property type="match status" value="1"/>
</dbReference>
<evidence type="ECO:0000256" key="4">
    <source>
        <dbReference type="ARBA" id="ARBA00007637"/>
    </source>
</evidence>
<feature type="domain" description="NAD-dependent epimerase/dehydratase" evidence="11">
    <location>
        <begin position="3"/>
        <end position="241"/>
    </location>
</feature>
<dbReference type="CDD" id="cd05247">
    <property type="entry name" value="UDP_G4E_1_SDR_e"/>
    <property type="match status" value="1"/>
</dbReference>
<keyword evidence="8 10" id="KW-0413">Isomerase</keyword>
<keyword evidence="9 10" id="KW-0119">Carbohydrate metabolism</keyword>
<dbReference type="NCBIfam" id="TIGR01179">
    <property type="entry name" value="galE"/>
    <property type="match status" value="1"/>
</dbReference>
<dbReference type="InterPro" id="IPR001509">
    <property type="entry name" value="Epimerase_deHydtase"/>
</dbReference>
<proteinExistence type="inferred from homology"/>
<evidence type="ECO:0000256" key="5">
    <source>
        <dbReference type="ARBA" id="ARBA00013189"/>
    </source>
</evidence>
<evidence type="ECO:0000256" key="9">
    <source>
        <dbReference type="ARBA" id="ARBA00023277"/>
    </source>
</evidence>
<dbReference type="PANTHER" id="PTHR43725">
    <property type="entry name" value="UDP-GLUCOSE 4-EPIMERASE"/>
    <property type="match status" value="1"/>
</dbReference>
<dbReference type="GO" id="GO:0033499">
    <property type="term" value="P:galactose catabolic process via UDP-galactose, Leloir pathway"/>
    <property type="evidence" value="ECO:0007669"/>
    <property type="project" value="TreeGrafter"/>
</dbReference>
<evidence type="ECO:0000256" key="3">
    <source>
        <dbReference type="ARBA" id="ARBA00004947"/>
    </source>
</evidence>
<protein>
    <recommendedName>
        <fullName evidence="6 10">UDP-glucose 4-epimerase</fullName>
        <ecNumber evidence="5 10">5.1.3.2</ecNumber>
    </recommendedName>
</protein>
<comment type="similarity">
    <text evidence="4 10">Belongs to the NAD(P)-dependent epimerase/dehydratase family.</text>
</comment>
<evidence type="ECO:0000256" key="7">
    <source>
        <dbReference type="ARBA" id="ARBA00023027"/>
    </source>
</evidence>
<evidence type="ECO:0000256" key="6">
    <source>
        <dbReference type="ARBA" id="ARBA00018569"/>
    </source>
</evidence>
<sequence>MKVLVTGGAGYVGSVCAAHLIEAGHEVTVLDDLSTGHRDAVPDGAAFVEGRVQDVAAKVLAGAGYEAVLHFAASSLVGESVHVPEKYWDNNVGGAIALLAAMREAGVGRLVFSSTAATYGEPESSPIVEDAPARPTNPYGASKLAVDHMITSEATAHGLAAVSLRYFNVAGAYGRYGERHTTETHLIPLVLQAAAGRRDSVSIFGDDYPTPDGTCVRDYIHVADLAEAHLLALTGAQPGRHLVCNLGNGAGFSVKEVIETVRRVTGREFTAVTAPRRAGDPAVLVASSERARRELGWTPTRTDLDRIVADAWAFAQNGTA</sequence>